<evidence type="ECO:0000259" key="12">
    <source>
        <dbReference type="Pfam" id="PF01743"/>
    </source>
</evidence>
<gene>
    <name evidence="11" type="primary">cca</name>
    <name evidence="15" type="ORF">GCM10008983_22240</name>
</gene>
<keyword evidence="5 11" id="KW-0479">Metal-binding</keyword>
<keyword evidence="16" id="KW-1185">Reference proteome</keyword>
<dbReference type="InterPro" id="IPR032828">
    <property type="entry name" value="PolyA_RNA-bd"/>
</dbReference>
<keyword evidence="4 11" id="KW-0548">Nucleotidyltransferase</keyword>
<feature type="binding site" evidence="11">
    <location>
        <position position="169"/>
    </location>
    <ligand>
        <name>ATP</name>
        <dbReference type="ChEBI" id="CHEBI:30616"/>
    </ligand>
</feature>
<dbReference type="Gene3D" id="1.10.3090.10">
    <property type="entry name" value="cca-adding enzyme, domain 2"/>
    <property type="match status" value="1"/>
</dbReference>
<comment type="miscellaneous">
    <text evidence="11">A single active site specifically recognizes both ATP and CTP and is responsible for their addition.</text>
</comment>
<dbReference type="HAMAP" id="MF_01263">
    <property type="entry name" value="CCA_bact_type3"/>
    <property type="match status" value="1"/>
</dbReference>
<feature type="binding site" evidence="11">
    <location>
        <position position="160"/>
    </location>
    <ligand>
        <name>ATP</name>
        <dbReference type="ChEBI" id="CHEBI:30616"/>
    </ligand>
</feature>
<proteinExistence type="inferred from homology"/>
<evidence type="ECO:0000256" key="5">
    <source>
        <dbReference type="ARBA" id="ARBA00022723"/>
    </source>
</evidence>
<feature type="binding site" evidence="11">
    <location>
        <position position="163"/>
    </location>
    <ligand>
        <name>ATP</name>
        <dbReference type="ChEBI" id="CHEBI:30616"/>
    </ligand>
</feature>
<comment type="catalytic activity">
    <reaction evidence="11">
        <text>a tRNA precursor + 2 CTP + ATP = a tRNA with a 3' CCA end + 3 diphosphate</text>
        <dbReference type="Rhea" id="RHEA:14433"/>
        <dbReference type="Rhea" id="RHEA-COMP:10465"/>
        <dbReference type="Rhea" id="RHEA-COMP:10468"/>
        <dbReference type="ChEBI" id="CHEBI:30616"/>
        <dbReference type="ChEBI" id="CHEBI:33019"/>
        <dbReference type="ChEBI" id="CHEBI:37563"/>
        <dbReference type="ChEBI" id="CHEBI:74896"/>
        <dbReference type="ChEBI" id="CHEBI:83071"/>
        <dbReference type="EC" id="2.7.7.72"/>
    </reaction>
</comment>
<protein>
    <recommendedName>
        <fullName evidence="11">CCA-adding enzyme</fullName>
        <ecNumber evidence="11">2.7.7.72</ecNumber>
    </recommendedName>
    <alternativeName>
        <fullName evidence="11">CCA tRNA nucleotidyltransferase</fullName>
    </alternativeName>
    <alternativeName>
        <fullName evidence="11">tRNA CCA-pyrophosphorylase</fullName>
    </alternativeName>
    <alternativeName>
        <fullName evidence="11">tRNA adenylyl-/cytidylyl- transferase</fullName>
    </alternativeName>
    <alternativeName>
        <fullName evidence="11">tRNA nucleotidyltransferase</fullName>
    </alternativeName>
    <alternativeName>
        <fullName evidence="11">tRNA-NT</fullName>
    </alternativeName>
</protein>
<dbReference type="PANTHER" id="PTHR46173">
    <property type="entry name" value="CCA TRNA NUCLEOTIDYLTRANSFERASE 1, MITOCHONDRIAL"/>
    <property type="match status" value="1"/>
</dbReference>
<evidence type="ECO:0000256" key="7">
    <source>
        <dbReference type="ARBA" id="ARBA00022800"/>
    </source>
</evidence>
<evidence type="ECO:0000256" key="4">
    <source>
        <dbReference type="ARBA" id="ARBA00022695"/>
    </source>
</evidence>
<feature type="binding site" evidence="11">
    <location>
        <position position="36"/>
    </location>
    <ligand>
        <name>CTP</name>
        <dbReference type="ChEBI" id="CHEBI:37563"/>
    </ligand>
</feature>
<dbReference type="SUPFAM" id="SSF81301">
    <property type="entry name" value="Nucleotidyltransferase"/>
    <property type="match status" value="1"/>
</dbReference>
<feature type="binding site" evidence="11">
    <location>
        <position position="166"/>
    </location>
    <ligand>
        <name>ATP</name>
        <dbReference type="ChEBI" id="CHEBI:30616"/>
    </ligand>
</feature>
<comment type="subunit">
    <text evidence="11">Homodimer.</text>
</comment>
<feature type="binding site" evidence="11">
    <location>
        <position position="166"/>
    </location>
    <ligand>
        <name>CTP</name>
        <dbReference type="ChEBI" id="CHEBI:37563"/>
    </ligand>
</feature>
<evidence type="ECO:0000256" key="8">
    <source>
        <dbReference type="ARBA" id="ARBA00022840"/>
    </source>
</evidence>
<feature type="binding site" evidence="11">
    <location>
        <position position="33"/>
    </location>
    <ligand>
        <name>CTP</name>
        <dbReference type="ChEBI" id="CHEBI:37563"/>
    </ligand>
</feature>
<feature type="domain" description="Poly A polymerase head" evidence="12">
    <location>
        <begin position="28"/>
        <end position="148"/>
    </location>
</feature>
<dbReference type="Gene3D" id="1.10.246.80">
    <property type="match status" value="1"/>
</dbReference>
<comment type="cofactor">
    <cofactor evidence="1 11">
        <name>Mg(2+)</name>
        <dbReference type="ChEBI" id="CHEBI:18420"/>
    </cofactor>
</comment>
<comment type="similarity">
    <text evidence="11">Belongs to the tRNA nucleotidyltransferase/poly(A) polymerase family. Bacterial CCA-adding enzyme type 3 subfamily.</text>
</comment>
<keyword evidence="6 11" id="KW-0547">Nucleotide-binding</keyword>
<comment type="catalytic activity">
    <reaction evidence="11">
        <text>a tRNA with a 3' CCA end + 2 CTP + ATP = a tRNA with a 3' CCACCA end + 3 diphosphate</text>
        <dbReference type="Rhea" id="RHEA:76235"/>
        <dbReference type="Rhea" id="RHEA-COMP:10468"/>
        <dbReference type="Rhea" id="RHEA-COMP:18655"/>
        <dbReference type="ChEBI" id="CHEBI:30616"/>
        <dbReference type="ChEBI" id="CHEBI:33019"/>
        <dbReference type="ChEBI" id="CHEBI:37563"/>
        <dbReference type="ChEBI" id="CHEBI:83071"/>
        <dbReference type="ChEBI" id="CHEBI:195187"/>
    </reaction>
</comment>
<feature type="binding site" evidence="11">
    <location>
        <position position="36"/>
    </location>
    <ligand>
        <name>ATP</name>
        <dbReference type="ChEBI" id="CHEBI:30616"/>
    </ligand>
</feature>
<evidence type="ECO:0000256" key="9">
    <source>
        <dbReference type="ARBA" id="ARBA00022842"/>
    </source>
</evidence>
<feature type="binding site" evidence="11">
    <location>
        <position position="33"/>
    </location>
    <ligand>
        <name>ATP</name>
        <dbReference type="ChEBI" id="CHEBI:30616"/>
    </ligand>
</feature>
<feature type="binding site" evidence="11">
    <location>
        <position position="117"/>
    </location>
    <ligand>
        <name>CTP</name>
        <dbReference type="ChEBI" id="CHEBI:37563"/>
    </ligand>
</feature>
<evidence type="ECO:0000256" key="1">
    <source>
        <dbReference type="ARBA" id="ARBA00001946"/>
    </source>
</evidence>
<dbReference type="NCBIfam" id="NF009814">
    <property type="entry name" value="PRK13299.1"/>
    <property type="match status" value="1"/>
</dbReference>
<keyword evidence="8 11" id="KW-0067">ATP-binding</keyword>
<dbReference type="EC" id="2.7.7.72" evidence="11"/>
<evidence type="ECO:0000256" key="6">
    <source>
        <dbReference type="ARBA" id="ARBA00022741"/>
    </source>
</evidence>
<feature type="domain" description="tRNA nucleotidyltransferase/poly(A) polymerase RNA and SrmB- binding" evidence="13">
    <location>
        <begin position="175"/>
        <end position="231"/>
    </location>
</feature>
<sequence length="404" mass="46166">MGDTVIFPERLTQAMDILMILQNNGYKAYFVGGCVRDLLNGQDIGDIDIATSASPENVRQIFDKVIPVGLEHGTVIVRYAHQSYEVTTFRTDGDYSDQRHPDTVRFMQTIDADLKRRDFTINALAMDIDGHIVDLFNGREDIRKGLIRTVGNGVDRFREDPLRIIRAIRFSGQLGFSIAPETRDAMIAVKQDIETVAVERIAEEMGKFFSGACVQMGMDDLRVTAIHNHMPIIGAYPNLIDKLPEPVMPLQTFGAVITMFYRLEPDVSIHEWVKRWKCSNKVKHQASELHEAMSRFETDGLSRWLVYCLPAGCYKDFTVLIRMFFDSIYCQQDITAIEHELPIDSKRNLAIDGTDIRALFPNKEPGSWIGDLLNKIEKHVVTGHLHNDKYGIRDWIKWHQHVID</sequence>
<feature type="binding site" evidence="11">
    <location>
        <position position="48"/>
    </location>
    <ligand>
        <name>Mg(2+)</name>
        <dbReference type="ChEBI" id="CHEBI:18420"/>
    </ligand>
</feature>
<evidence type="ECO:0000256" key="2">
    <source>
        <dbReference type="ARBA" id="ARBA00022679"/>
    </source>
</evidence>
<dbReference type="InterPro" id="IPR032810">
    <property type="entry name" value="CCA-adding_enz_C"/>
</dbReference>
<dbReference type="SUPFAM" id="SSF81891">
    <property type="entry name" value="Poly A polymerase C-terminal region-like"/>
    <property type="match status" value="1"/>
</dbReference>
<evidence type="ECO:0000259" key="13">
    <source>
        <dbReference type="Pfam" id="PF12627"/>
    </source>
</evidence>
<dbReference type="PANTHER" id="PTHR46173:SF1">
    <property type="entry name" value="CCA TRNA NUCLEOTIDYLTRANSFERASE 1, MITOCHONDRIAL"/>
    <property type="match status" value="1"/>
</dbReference>
<reference evidence="16" key="1">
    <citation type="journal article" date="2019" name="Int. J. Syst. Evol. Microbiol.">
        <title>The Global Catalogue of Microorganisms (GCM) 10K type strain sequencing project: providing services to taxonomists for standard genome sequencing and annotation.</title>
        <authorList>
            <consortium name="The Broad Institute Genomics Platform"/>
            <consortium name="The Broad Institute Genome Sequencing Center for Infectious Disease"/>
            <person name="Wu L."/>
            <person name="Ma J."/>
        </authorList>
    </citation>
    <scope>NUCLEOTIDE SEQUENCE [LARGE SCALE GENOMIC DNA]</scope>
    <source>
        <strain evidence="16">JCM 12149</strain>
    </source>
</reference>
<feature type="domain" description="CCA-adding enzyme C-terminal" evidence="14">
    <location>
        <begin position="260"/>
        <end position="396"/>
    </location>
</feature>
<keyword evidence="7 11" id="KW-0692">RNA repair</keyword>
<feature type="binding site" evidence="11">
    <location>
        <position position="169"/>
    </location>
    <ligand>
        <name>CTP</name>
        <dbReference type="ChEBI" id="CHEBI:37563"/>
    </ligand>
</feature>
<evidence type="ECO:0000259" key="14">
    <source>
        <dbReference type="Pfam" id="PF13735"/>
    </source>
</evidence>
<feature type="binding site" evidence="11">
    <location>
        <position position="46"/>
    </location>
    <ligand>
        <name>Mg(2+)</name>
        <dbReference type="ChEBI" id="CHEBI:18420"/>
    </ligand>
</feature>
<comment type="caution">
    <text evidence="15">The sequence shown here is derived from an EMBL/GenBank/DDBJ whole genome shotgun (WGS) entry which is preliminary data.</text>
</comment>
<evidence type="ECO:0000256" key="11">
    <source>
        <dbReference type="HAMAP-Rule" id="MF_01263"/>
    </source>
</evidence>
<organism evidence="15 16">
    <name type="scientific">Lentibacillus halophilus</name>
    <dbReference type="NCBI Taxonomy" id="295065"/>
    <lineage>
        <taxon>Bacteria</taxon>
        <taxon>Bacillati</taxon>
        <taxon>Bacillota</taxon>
        <taxon>Bacilli</taxon>
        <taxon>Bacillales</taxon>
        <taxon>Bacillaceae</taxon>
        <taxon>Lentibacillus</taxon>
    </lineage>
</organism>
<dbReference type="Pfam" id="PF13735">
    <property type="entry name" value="tRNA_NucTran2_2"/>
    <property type="match status" value="1"/>
</dbReference>
<dbReference type="InterPro" id="IPR002646">
    <property type="entry name" value="PolA_pol_head_dom"/>
</dbReference>
<keyword evidence="9 11" id="KW-0460">Magnesium</keyword>
<comment type="function">
    <text evidence="11">Catalyzes the addition and repair of the essential 3'-terminal CCA sequence in tRNAs without using a nucleic acid template. Adds these three nucleotides in the order of C, C, and A to the tRNA nucleotide-73, using CTP and ATP as substrates and producing inorganic pyrophosphate. tRNA 3'-terminal CCA addition is required both for tRNA processing and repair. Also involved in tRNA surveillance by mediating tandem CCA addition to generate a CCACCA at the 3' terminus of unstable tRNAs. While stable tRNAs receive only 3'-terminal CCA, unstable tRNAs are marked with CCACCA and rapidly degraded.</text>
</comment>
<dbReference type="CDD" id="cd05398">
    <property type="entry name" value="NT_ClassII-CCAase"/>
    <property type="match status" value="1"/>
</dbReference>
<feature type="binding site" evidence="11">
    <location>
        <position position="163"/>
    </location>
    <ligand>
        <name>CTP</name>
        <dbReference type="ChEBI" id="CHEBI:37563"/>
    </ligand>
</feature>
<feature type="binding site" evidence="11">
    <location>
        <position position="117"/>
    </location>
    <ligand>
        <name>ATP</name>
        <dbReference type="ChEBI" id="CHEBI:30616"/>
    </ligand>
</feature>
<evidence type="ECO:0000256" key="3">
    <source>
        <dbReference type="ARBA" id="ARBA00022694"/>
    </source>
</evidence>
<dbReference type="Proteomes" id="UP001501459">
    <property type="component" value="Unassembled WGS sequence"/>
</dbReference>
<dbReference type="EMBL" id="BAAADM010000054">
    <property type="protein sequence ID" value="GAA0444408.1"/>
    <property type="molecule type" value="Genomic_DNA"/>
</dbReference>
<keyword evidence="3 11" id="KW-0819">tRNA processing</keyword>
<name>A0ABP3JA03_9BACI</name>
<evidence type="ECO:0000313" key="16">
    <source>
        <dbReference type="Proteomes" id="UP001501459"/>
    </source>
</evidence>
<dbReference type="RefSeq" id="WP_343753124.1">
    <property type="nucleotide sequence ID" value="NZ_BAAADM010000054.1"/>
</dbReference>
<feature type="binding site" evidence="11">
    <location>
        <position position="160"/>
    </location>
    <ligand>
        <name>CTP</name>
        <dbReference type="ChEBI" id="CHEBI:37563"/>
    </ligand>
</feature>
<evidence type="ECO:0000313" key="15">
    <source>
        <dbReference type="EMBL" id="GAA0444408.1"/>
    </source>
</evidence>
<dbReference type="Pfam" id="PF12627">
    <property type="entry name" value="PolyA_pol_RNAbd"/>
    <property type="match status" value="1"/>
</dbReference>
<dbReference type="InterPro" id="IPR023068">
    <property type="entry name" value="CCA-adding_enz_firmicutes"/>
</dbReference>
<dbReference type="Gene3D" id="3.30.460.10">
    <property type="entry name" value="Beta Polymerase, domain 2"/>
    <property type="match status" value="1"/>
</dbReference>
<evidence type="ECO:0000256" key="10">
    <source>
        <dbReference type="ARBA" id="ARBA00022884"/>
    </source>
</evidence>
<dbReference type="Pfam" id="PF01743">
    <property type="entry name" value="PolyA_pol"/>
    <property type="match status" value="1"/>
</dbReference>
<dbReference type="InterPro" id="IPR043519">
    <property type="entry name" value="NT_sf"/>
</dbReference>
<accession>A0ABP3JA03</accession>
<dbReference type="InterPro" id="IPR050264">
    <property type="entry name" value="Bact_CCA-adding_enz_type3_sf"/>
</dbReference>
<keyword evidence="10 11" id="KW-0694">RNA-binding</keyword>
<keyword evidence="2 11" id="KW-0808">Transferase</keyword>